<evidence type="ECO:0000256" key="6">
    <source>
        <dbReference type="ARBA" id="ARBA00022840"/>
    </source>
</evidence>
<feature type="binding site" evidence="8">
    <location>
        <position position="167"/>
    </location>
    <ligand>
        <name>(R)-pantoate</name>
        <dbReference type="ChEBI" id="CHEBI:15980"/>
    </ligand>
</feature>
<dbReference type="InterPro" id="IPR042176">
    <property type="entry name" value="Pantoate_ligase_C"/>
</dbReference>
<comment type="subcellular location">
    <subcellularLocation>
        <location evidence="8">Cytoplasm</location>
    </subcellularLocation>
</comment>
<dbReference type="GO" id="GO:0004592">
    <property type="term" value="F:pantoate-beta-alanine ligase activity"/>
    <property type="evidence" value="ECO:0007669"/>
    <property type="project" value="UniProtKB-UniRule"/>
</dbReference>
<organism evidence="9 10">
    <name type="scientific">Runella rosea</name>
    <dbReference type="NCBI Taxonomy" id="2259595"/>
    <lineage>
        <taxon>Bacteria</taxon>
        <taxon>Pseudomonadati</taxon>
        <taxon>Bacteroidota</taxon>
        <taxon>Cytophagia</taxon>
        <taxon>Cytophagales</taxon>
        <taxon>Spirosomataceae</taxon>
        <taxon>Runella</taxon>
    </lineage>
</organism>
<dbReference type="GO" id="GO:0005829">
    <property type="term" value="C:cytosol"/>
    <property type="evidence" value="ECO:0007669"/>
    <property type="project" value="TreeGrafter"/>
</dbReference>
<evidence type="ECO:0000313" key="9">
    <source>
        <dbReference type="EMBL" id="AXE21532.1"/>
    </source>
</evidence>
<dbReference type="EMBL" id="CP030850">
    <property type="protein sequence ID" value="AXE21532.1"/>
    <property type="molecule type" value="Genomic_DNA"/>
</dbReference>
<dbReference type="RefSeq" id="WP_114070274.1">
    <property type="nucleotide sequence ID" value="NZ_CP030850.1"/>
</dbReference>
<comment type="subunit">
    <text evidence="8">Homodimer.</text>
</comment>
<dbReference type="KEGG" id="run:DR864_13700"/>
<feature type="binding site" evidence="8">
    <location>
        <begin position="30"/>
        <end position="37"/>
    </location>
    <ligand>
        <name>ATP</name>
        <dbReference type="ChEBI" id="CHEBI:30616"/>
    </ligand>
</feature>
<dbReference type="GO" id="GO:0015940">
    <property type="term" value="P:pantothenate biosynthetic process"/>
    <property type="evidence" value="ECO:0007669"/>
    <property type="project" value="UniProtKB-UniRule"/>
</dbReference>
<evidence type="ECO:0000256" key="7">
    <source>
        <dbReference type="ARBA" id="ARBA00048258"/>
    </source>
</evidence>
<reference evidence="9 10" key="1">
    <citation type="submission" date="2018-07" db="EMBL/GenBank/DDBJ databases">
        <title>Genome sequencing of Runella.</title>
        <authorList>
            <person name="Baek M.-G."/>
            <person name="Yi H."/>
        </authorList>
    </citation>
    <scope>NUCLEOTIDE SEQUENCE [LARGE SCALE GENOMIC DNA]</scope>
    <source>
        <strain evidence="9 10">HYN0085</strain>
    </source>
</reference>
<dbReference type="Gene3D" id="3.30.1300.10">
    <property type="entry name" value="Pantoate-beta-alanine ligase, C-terminal domain"/>
    <property type="match status" value="1"/>
</dbReference>
<feature type="binding site" evidence="8">
    <location>
        <position position="61"/>
    </location>
    <ligand>
        <name>(R)-pantoate</name>
        <dbReference type="ChEBI" id="CHEBI:15980"/>
    </ligand>
</feature>
<name>A0A344TSB1_9BACT</name>
<dbReference type="Proteomes" id="UP000251993">
    <property type="component" value="Chromosome"/>
</dbReference>
<dbReference type="Pfam" id="PF02569">
    <property type="entry name" value="Pantoate_ligase"/>
    <property type="match status" value="1"/>
</dbReference>
<comment type="miscellaneous">
    <text evidence="8">The reaction proceeds by a bi uni uni bi ping pong mechanism.</text>
</comment>
<dbReference type="UniPathway" id="UPA00028">
    <property type="reaction ID" value="UER00005"/>
</dbReference>
<keyword evidence="8" id="KW-0963">Cytoplasm</keyword>
<dbReference type="InterPro" id="IPR003721">
    <property type="entry name" value="Pantoate_ligase"/>
</dbReference>
<feature type="active site" description="Proton donor" evidence="8">
    <location>
        <position position="37"/>
    </location>
</feature>
<evidence type="ECO:0000313" key="10">
    <source>
        <dbReference type="Proteomes" id="UP000251993"/>
    </source>
</evidence>
<dbReference type="OrthoDB" id="9773087at2"/>
<evidence type="ECO:0000256" key="4">
    <source>
        <dbReference type="ARBA" id="ARBA00022655"/>
    </source>
</evidence>
<dbReference type="FunFam" id="3.40.50.620:FF:000013">
    <property type="entry name" value="Pantothenate synthetase"/>
    <property type="match status" value="1"/>
</dbReference>
<dbReference type="HAMAP" id="MF_00158">
    <property type="entry name" value="PanC"/>
    <property type="match status" value="1"/>
</dbReference>
<comment type="similarity">
    <text evidence="2 8">Belongs to the pantothenate synthetase family.</text>
</comment>
<dbReference type="AlphaFoldDB" id="A0A344TSB1"/>
<dbReference type="PANTHER" id="PTHR21299">
    <property type="entry name" value="CYTIDYLATE KINASE/PANTOATE-BETA-ALANINE LIGASE"/>
    <property type="match status" value="1"/>
</dbReference>
<dbReference type="EC" id="6.3.2.1" evidence="8"/>
<accession>A0A344TSB1</accession>
<keyword evidence="3 8" id="KW-0436">Ligase</keyword>
<keyword evidence="5 8" id="KW-0547">Nucleotide-binding</keyword>
<evidence type="ECO:0000256" key="3">
    <source>
        <dbReference type="ARBA" id="ARBA00022598"/>
    </source>
</evidence>
<sequence length="294" mass="32560">MHIFHSIADLRSYLRLQRQQGKTVGFVPTMGALHEGHLSLIEASKAQNDLSVCSIFVNPIQFNNPDDLARYPRTLEADCAMLAPAGCDAVFAPSAEEMYGKANASNGLEPSNAYNKPILKFDFGPLEHVMEGQFRPGHFNGVGIVVSKLFNIVQPDRTYFGQKDLQQVAVVRRMMIDLGFQIELHSCPTLRESDGLAMSSRNRNLMAEERAIAPHIFKGLTLAKTLLLSGHTPAEVKREIAAHFEQQPSFRLEYFEIVDAHSLQTIEAMADAGQTALCIAAHLGKVRLIDNVVF</sequence>
<dbReference type="SUPFAM" id="SSF52374">
    <property type="entry name" value="Nucleotidylyl transferase"/>
    <property type="match status" value="1"/>
</dbReference>
<comment type="pathway">
    <text evidence="1 8">Cofactor biosynthesis; (R)-pantothenate biosynthesis; (R)-pantothenate from (R)-pantoate and beta-alanine: step 1/1.</text>
</comment>
<evidence type="ECO:0000256" key="8">
    <source>
        <dbReference type="HAMAP-Rule" id="MF_00158"/>
    </source>
</evidence>
<protein>
    <recommendedName>
        <fullName evidence="8">Pantothenate synthetase</fullName>
        <shortName evidence="8">PS</shortName>
        <ecNumber evidence="8">6.3.2.1</ecNumber>
    </recommendedName>
    <alternativeName>
        <fullName evidence="8">Pantoate--beta-alanine ligase</fullName>
    </alternativeName>
    <alternativeName>
        <fullName evidence="8">Pantoate-activating enzyme</fullName>
    </alternativeName>
</protein>
<feature type="binding site" evidence="8">
    <location>
        <position position="61"/>
    </location>
    <ligand>
        <name>beta-alanine</name>
        <dbReference type="ChEBI" id="CHEBI:57966"/>
    </ligand>
</feature>
<gene>
    <name evidence="8" type="primary">panC</name>
    <name evidence="9" type="ORF">DR864_13700</name>
</gene>
<evidence type="ECO:0000256" key="5">
    <source>
        <dbReference type="ARBA" id="ARBA00022741"/>
    </source>
</evidence>
<dbReference type="Gene3D" id="3.40.50.620">
    <property type="entry name" value="HUPs"/>
    <property type="match status" value="1"/>
</dbReference>
<evidence type="ECO:0000256" key="2">
    <source>
        <dbReference type="ARBA" id="ARBA00009256"/>
    </source>
</evidence>
<proteinExistence type="inferred from homology"/>
<dbReference type="PANTHER" id="PTHR21299:SF1">
    <property type="entry name" value="PANTOATE--BETA-ALANINE LIGASE"/>
    <property type="match status" value="1"/>
</dbReference>
<feature type="binding site" evidence="8">
    <location>
        <position position="190"/>
    </location>
    <ligand>
        <name>ATP</name>
        <dbReference type="ChEBI" id="CHEBI:30616"/>
    </ligand>
</feature>
<dbReference type="NCBIfam" id="TIGR00018">
    <property type="entry name" value="panC"/>
    <property type="match status" value="1"/>
</dbReference>
<feature type="binding site" evidence="8">
    <location>
        <begin position="161"/>
        <end position="164"/>
    </location>
    <ligand>
        <name>ATP</name>
        <dbReference type="ChEBI" id="CHEBI:30616"/>
    </ligand>
</feature>
<dbReference type="GO" id="GO:0005524">
    <property type="term" value="F:ATP binding"/>
    <property type="evidence" value="ECO:0007669"/>
    <property type="project" value="UniProtKB-KW"/>
</dbReference>
<feature type="binding site" evidence="8">
    <location>
        <begin position="198"/>
        <end position="201"/>
    </location>
    <ligand>
        <name>ATP</name>
        <dbReference type="ChEBI" id="CHEBI:30616"/>
    </ligand>
</feature>
<comment type="function">
    <text evidence="8">Catalyzes the condensation of pantoate with beta-alanine in an ATP-dependent reaction via a pantoyl-adenylate intermediate.</text>
</comment>
<keyword evidence="10" id="KW-1185">Reference proteome</keyword>
<keyword evidence="4 8" id="KW-0566">Pantothenate biosynthesis</keyword>
<dbReference type="InterPro" id="IPR014729">
    <property type="entry name" value="Rossmann-like_a/b/a_fold"/>
</dbReference>
<keyword evidence="6 8" id="KW-0067">ATP-binding</keyword>
<comment type="catalytic activity">
    <reaction evidence="7 8">
        <text>(R)-pantoate + beta-alanine + ATP = (R)-pantothenate + AMP + diphosphate + H(+)</text>
        <dbReference type="Rhea" id="RHEA:10912"/>
        <dbReference type="ChEBI" id="CHEBI:15378"/>
        <dbReference type="ChEBI" id="CHEBI:15980"/>
        <dbReference type="ChEBI" id="CHEBI:29032"/>
        <dbReference type="ChEBI" id="CHEBI:30616"/>
        <dbReference type="ChEBI" id="CHEBI:33019"/>
        <dbReference type="ChEBI" id="CHEBI:57966"/>
        <dbReference type="ChEBI" id="CHEBI:456215"/>
        <dbReference type="EC" id="6.3.2.1"/>
    </reaction>
</comment>
<dbReference type="CDD" id="cd00560">
    <property type="entry name" value="PanC"/>
    <property type="match status" value="1"/>
</dbReference>
<evidence type="ECO:0000256" key="1">
    <source>
        <dbReference type="ARBA" id="ARBA00004990"/>
    </source>
</evidence>